<sequence length="606" mass="66476">MEDSAKPHPVLRWISSRHASSKSLSSSPIPSPTHSSPVDTPSASGATTPSSAASALADALHDDPLLASAHSGWNKSSSSLVPLPTRPEAARLPAQFRATRPPRYLSELTRSTLPSASLSPPLPPYDEPFDNSVRYTDPFALDPPNADRERDLDILYSPTPMPLAIPHSPARAHLGRQRSATMSTSSTQSSLDTLRSIHDRTRGIHTSPQAQFKVSLLPDSVKNWFGGDESADSKAMHHMLTEEDQRPTRQAEREHIRQKYYGPKNPVVFCHGLLGFDTVTVGLSIAPLQVTHWRGIKEAFEANGVEVLMTRVPATSTPIDRAKVLCDKISEVYPGRSVHLIVSQGGIDCRYLTTHLTDRPFKVLSITTISSPHRGSSFADHFLSTIGRERMPSVLSLLDLLPNGGGDGKAFEFLTVENMRRFNEETPDVPGVKYFSWGATYEPGLIDTWKWSHSVVMEKEGPNDGLVSLESAQWGTYLGTLEGVNHLDLIGWVNTARYKWAEVMGHEIKFKPVTFYLGIADHLARVVEGQGQQEGPATSGETRTEAGVCGADQGPSSKSTGTTEEREERERVEMADSLRKGDPLGREGIEPAERSREEGHTGRQEH</sequence>
<feature type="compositionally biased region" description="Low complexity" evidence="1">
    <location>
        <begin position="16"/>
        <end position="56"/>
    </location>
</feature>
<feature type="compositionally biased region" description="Polar residues" evidence="1">
    <location>
        <begin position="530"/>
        <end position="541"/>
    </location>
</feature>
<dbReference type="AlphaFoldDB" id="S8FS54"/>
<dbReference type="InterPro" id="IPR029058">
    <property type="entry name" value="AB_hydrolase_fold"/>
</dbReference>
<reference evidence="2 3" key="1">
    <citation type="journal article" date="2012" name="Science">
        <title>The Paleozoic origin of enzymatic lignin decomposition reconstructed from 31 fungal genomes.</title>
        <authorList>
            <person name="Floudas D."/>
            <person name="Binder M."/>
            <person name="Riley R."/>
            <person name="Barry K."/>
            <person name="Blanchette R.A."/>
            <person name="Henrissat B."/>
            <person name="Martinez A.T."/>
            <person name="Otillar R."/>
            <person name="Spatafora J.W."/>
            <person name="Yadav J.S."/>
            <person name="Aerts A."/>
            <person name="Benoit I."/>
            <person name="Boyd A."/>
            <person name="Carlson A."/>
            <person name="Copeland A."/>
            <person name="Coutinho P.M."/>
            <person name="de Vries R.P."/>
            <person name="Ferreira P."/>
            <person name="Findley K."/>
            <person name="Foster B."/>
            <person name="Gaskell J."/>
            <person name="Glotzer D."/>
            <person name="Gorecki P."/>
            <person name="Heitman J."/>
            <person name="Hesse C."/>
            <person name="Hori C."/>
            <person name="Igarashi K."/>
            <person name="Jurgens J.A."/>
            <person name="Kallen N."/>
            <person name="Kersten P."/>
            <person name="Kohler A."/>
            <person name="Kuees U."/>
            <person name="Kumar T.K.A."/>
            <person name="Kuo A."/>
            <person name="LaButti K."/>
            <person name="Larrondo L.F."/>
            <person name="Lindquist E."/>
            <person name="Ling A."/>
            <person name="Lombard V."/>
            <person name="Lucas S."/>
            <person name="Lundell T."/>
            <person name="Martin R."/>
            <person name="McLaughlin D.J."/>
            <person name="Morgenstern I."/>
            <person name="Morin E."/>
            <person name="Murat C."/>
            <person name="Nagy L.G."/>
            <person name="Nolan M."/>
            <person name="Ohm R.A."/>
            <person name="Patyshakuliyeva A."/>
            <person name="Rokas A."/>
            <person name="Ruiz-Duenas F.J."/>
            <person name="Sabat G."/>
            <person name="Salamov A."/>
            <person name="Samejima M."/>
            <person name="Schmutz J."/>
            <person name="Slot J.C."/>
            <person name="St John F."/>
            <person name="Stenlid J."/>
            <person name="Sun H."/>
            <person name="Sun S."/>
            <person name="Syed K."/>
            <person name="Tsang A."/>
            <person name="Wiebenga A."/>
            <person name="Young D."/>
            <person name="Pisabarro A."/>
            <person name="Eastwood D.C."/>
            <person name="Martin F."/>
            <person name="Cullen D."/>
            <person name="Grigoriev I.V."/>
            <person name="Hibbett D.S."/>
        </authorList>
    </citation>
    <scope>NUCLEOTIDE SEQUENCE</scope>
    <source>
        <strain evidence="3">FP-58527</strain>
    </source>
</reference>
<dbReference type="SUPFAM" id="SSF53474">
    <property type="entry name" value="alpha/beta-Hydrolases"/>
    <property type="match status" value="1"/>
</dbReference>
<feature type="region of interest" description="Disordered" evidence="1">
    <location>
        <begin position="1"/>
        <end position="56"/>
    </location>
</feature>
<evidence type="ECO:0000313" key="2">
    <source>
        <dbReference type="EMBL" id="EPT04061.1"/>
    </source>
</evidence>
<dbReference type="EMBL" id="KE504128">
    <property type="protein sequence ID" value="EPT04061.1"/>
    <property type="molecule type" value="Genomic_DNA"/>
</dbReference>
<dbReference type="Proteomes" id="UP000015241">
    <property type="component" value="Unassembled WGS sequence"/>
</dbReference>
<proteinExistence type="predicted"/>
<evidence type="ECO:0000313" key="3">
    <source>
        <dbReference type="Proteomes" id="UP000015241"/>
    </source>
</evidence>
<evidence type="ECO:0000256" key="1">
    <source>
        <dbReference type="SAM" id="MobiDB-lite"/>
    </source>
</evidence>
<name>S8FS54_FOMSC</name>
<dbReference type="Gene3D" id="3.40.50.1820">
    <property type="entry name" value="alpha/beta hydrolase"/>
    <property type="match status" value="1"/>
</dbReference>
<gene>
    <name evidence="2" type="ORF">FOMPIDRAFT_1114903</name>
</gene>
<dbReference type="eggNOG" id="ENOG502QQNH">
    <property type="taxonomic scope" value="Eukaryota"/>
</dbReference>
<keyword evidence="3" id="KW-1185">Reference proteome</keyword>
<protein>
    <recommendedName>
        <fullName evidence="4">GPI inositol-deacylase</fullName>
    </recommendedName>
</protein>
<dbReference type="InParanoid" id="S8FS54"/>
<dbReference type="HOGENOM" id="CLU_015737_2_1_1"/>
<evidence type="ECO:0008006" key="4">
    <source>
        <dbReference type="Google" id="ProtNLM"/>
    </source>
</evidence>
<dbReference type="STRING" id="743788.S8FS54"/>
<accession>S8FS54</accession>
<feature type="compositionally biased region" description="Basic and acidic residues" evidence="1">
    <location>
        <begin position="563"/>
        <end position="606"/>
    </location>
</feature>
<organism evidence="2 3">
    <name type="scientific">Fomitopsis schrenkii</name>
    <name type="common">Brown rot fungus</name>
    <dbReference type="NCBI Taxonomy" id="2126942"/>
    <lineage>
        <taxon>Eukaryota</taxon>
        <taxon>Fungi</taxon>
        <taxon>Dikarya</taxon>
        <taxon>Basidiomycota</taxon>
        <taxon>Agaricomycotina</taxon>
        <taxon>Agaricomycetes</taxon>
        <taxon>Polyporales</taxon>
        <taxon>Fomitopsis</taxon>
    </lineage>
</organism>
<dbReference type="OrthoDB" id="5592486at2759"/>
<feature type="region of interest" description="Disordered" evidence="1">
    <location>
        <begin position="530"/>
        <end position="606"/>
    </location>
</feature>